<keyword evidence="4" id="KW-1185">Reference proteome</keyword>
<protein>
    <recommendedName>
        <fullName evidence="5">Senescence regulator</fullName>
    </recommendedName>
</protein>
<dbReference type="InterPro" id="IPR007608">
    <property type="entry name" value="Senescence_reg_S40"/>
</dbReference>
<evidence type="ECO:0008006" key="5">
    <source>
        <dbReference type="Google" id="ProtNLM"/>
    </source>
</evidence>
<evidence type="ECO:0000256" key="1">
    <source>
        <dbReference type="ARBA" id="ARBA00034773"/>
    </source>
</evidence>
<dbReference type="Proteomes" id="UP000834106">
    <property type="component" value="Chromosome 23"/>
</dbReference>
<feature type="compositionally biased region" description="Low complexity" evidence="2">
    <location>
        <begin position="58"/>
        <end position="72"/>
    </location>
</feature>
<dbReference type="EMBL" id="OU503058">
    <property type="protein sequence ID" value="CAI9787870.1"/>
    <property type="molecule type" value="Genomic_DNA"/>
</dbReference>
<feature type="region of interest" description="Disordered" evidence="2">
    <location>
        <begin position="1"/>
        <end position="106"/>
    </location>
</feature>
<proteinExistence type="inferred from homology"/>
<dbReference type="AlphaFoldDB" id="A0AAD2EH66"/>
<evidence type="ECO:0000256" key="2">
    <source>
        <dbReference type="SAM" id="MobiDB-lite"/>
    </source>
</evidence>
<accession>A0AAD2EH66</accession>
<dbReference type="PANTHER" id="PTHR46525:SF18">
    <property type="entry name" value="SENESCENCE REGULATOR S40"/>
    <property type="match status" value="1"/>
</dbReference>
<reference evidence="3" key="1">
    <citation type="submission" date="2023-05" db="EMBL/GenBank/DDBJ databases">
        <authorList>
            <person name="Huff M."/>
        </authorList>
    </citation>
    <scope>NUCLEOTIDE SEQUENCE</scope>
</reference>
<dbReference type="GO" id="GO:0010150">
    <property type="term" value="P:leaf senescence"/>
    <property type="evidence" value="ECO:0007669"/>
    <property type="project" value="UniProtKB-ARBA"/>
</dbReference>
<name>A0AAD2EH66_9LAMI</name>
<gene>
    <name evidence="3" type="ORF">FPE_LOCUS35300</name>
</gene>
<sequence>MAKGRKFPTSRSERLLGSFGYNQNPEIVTAAPELGEDEVWSMVDDTAEGDHGSNGDWSSRSSMESFGSFNSRQNHRRDNLRHNHRGGGSQVGGLSLAFDDSTKTSSPRIVHQFRGKDNMAESPCGHHVSASAPVNIPDWSKIYRVDSVDSLHEFDDGMADDSSDMIPPHEYLARSRKMAANSVFEGVGRTLKGRDLSRVRDAVWSQTGFNG</sequence>
<comment type="similarity">
    <text evidence="1">Belongs to the senescence regulator S40 family.</text>
</comment>
<organism evidence="3 4">
    <name type="scientific">Fraxinus pennsylvanica</name>
    <dbReference type="NCBI Taxonomy" id="56036"/>
    <lineage>
        <taxon>Eukaryota</taxon>
        <taxon>Viridiplantae</taxon>
        <taxon>Streptophyta</taxon>
        <taxon>Embryophyta</taxon>
        <taxon>Tracheophyta</taxon>
        <taxon>Spermatophyta</taxon>
        <taxon>Magnoliopsida</taxon>
        <taxon>eudicotyledons</taxon>
        <taxon>Gunneridae</taxon>
        <taxon>Pentapetalae</taxon>
        <taxon>asterids</taxon>
        <taxon>lamiids</taxon>
        <taxon>Lamiales</taxon>
        <taxon>Oleaceae</taxon>
        <taxon>Oleeae</taxon>
        <taxon>Fraxinus</taxon>
    </lineage>
</organism>
<dbReference type="PANTHER" id="PTHR46525">
    <property type="entry name" value="EMB|CAB72159.1"/>
    <property type="match status" value="1"/>
</dbReference>
<evidence type="ECO:0000313" key="3">
    <source>
        <dbReference type="EMBL" id="CAI9787870.1"/>
    </source>
</evidence>
<evidence type="ECO:0000313" key="4">
    <source>
        <dbReference type="Proteomes" id="UP000834106"/>
    </source>
</evidence>
<dbReference type="Pfam" id="PF04520">
    <property type="entry name" value="Senescence_reg"/>
    <property type="match status" value="1"/>
</dbReference>